<gene>
    <name evidence="2" type="ORF">Ssi02_28290</name>
</gene>
<proteinExistence type="predicted"/>
<protein>
    <submittedName>
        <fullName evidence="2">Uncharacterized protein</fullName>
    </submittedName>
</protein>
<comment type="caution">
    <text evidence="2">The sequence shown here is derived from an EMBL/GenBank/DDBJ whole genome shotgun (WGS) entry which is preliminary data.</text>
</comment>
<evidence type="ECO:0000256" key="1">
    <source>
        <dbReference type="SAM" id="MobiDB-lite"/>
    </source>
</evidence>
<evidence type="ECO:0000313" key="2">
    <source>
        <dbReference type="EMBL" id="GII92598.1"/>
    </source>
</evidence>
<feature type="compositionally biased region" description="Basic and acidic residues" evidence="1">
    <location>
        <begin position="74"/>
        <end position="85"/>
    </location>
</feature>
<organism evidence="2 3">
    <name type="scientific">Sinosporangium siamense</name>
    <dbReference type="NCBI Taxonomy" id="1367973"/>
    <lineage>
        <taxon>Bacteria</taxon>
        <taxon>Bacillati</taxon>
        <taxon>Actinomycetota</taxon>
        <taxon>Actinomycetes</taxon>
        <taxon>Streptosporangiales</taxon>
        <taxon>Streptosporangiaceae</taxon>
        <taxon>Sinosporangium</taxon>
    </lineage>
</organism>
<reference evidence="2" key="1">
    <citation type="submission" date="2021-01" db="EMBL/GenBank/DDBJ databases">
        <title>Whole genome shotgun sequence of Sinosporangium siamense NBRC 109515.</title>
        <authorList>
            <person name="Komaki H."/>
            <person name="Tamura T."/>
        </authorList>
    </citation>
    <scope>NUCLEOTIDE SEQUENCE</scope>
    <source>
        <strain evidence="2">NBRC 109515</strain>
    </source>
</reference>
<sequence>MIEEAALAAAGALRHGRERQRLSTLLGEQALGRVQELILPHEIYCTVRTVKDANLGVVVPARADTLEGSSNAGREGECGRDSGLS</sequence>
<dbReference type="Proteomes" id="UP000606172">
    <property type="component" value="Unassembled WGS sequence"/>
</dbReference>
<keyword evidence="3" id="KW-1185">Reference proteome</keyword>
<name>A0A919V6L3_9ACTN</name>
<dbReference type="AlphaFoldDB" id="A0A919V6L3"/>
<accession>A0A919V6L3</accession>
<evidence type="ECO:0000313" key="3">
    <source>
        <dbReference type="Proteomes" id="UP000606172"/>
    </source>
</evidence>
<feature type="region of interest" description="Disordered" evidence="1">
    <location>
        <begin position="66"/>
        <end position="85"/>
    </location>
</feature>
<dbReference type="EMBL" id="BOOW01000018">
    <property type="protein sequence ID" value="GII92598.1"/>
    <property type="molecule type" value="Genomic_DNA"/>
</dbReference>